<dbReference type="AlphaFoldDB" id="A0A1H6D774"/>
<evidence type="ECO:0000313" key="2">
    <source>
        <dbReference type="Proteomes" id="UP000236743"/>
    </source>
</evidence>
<dbReference type="EMBL" id="FNUY01000017">
    <property type="protein sequence ID" value="SEG80868.1"/>
    <property type="molecule type" value="Genomic_DNA"/>
</dbReference>
<name>A0A1H6D774_9HYPH</name>
<evidence type="ECO:0000313" key="1">
    <source>
        <dbReference type="EMBL" id="SEG80868.1"/>
    </source>
</evidence>
<sequence>MICPYEEKLEQFHRREAERARNAGLSAYILSEDGSVVRIWPDGRRERIVTNPGIHKGTSAIVLAAATHRGGPWEPQPAL</sequence>
<proteinExistence type="predicted"/>
<accession>A0A1H6D774</accession>
<gene>
    <name evidence="1" type="ORF">SAMN04488115_11723</name>
</gene>
<protein>
    <submittedName>
        <fullName evidence="1">Uncharacterized protein</fullName>
    </submittedName>
</protein>
<keyword evidence="2" id="KW-1185">Reference proteome</keyword>
<reference evidence="1 2" key="1">
    <citation type="submission" date="2016-10" db="EMBL/GenBank/DDBJ databases">
        <authorList>
            <person name="de Groot N.N."/>
        </authorList>
    </citation>
    <scope>NUCLEOTIDE SEQUENCE [LARGE SCALE GENOMIC DNA]</scope>
    <source>
        <strain evidence="1 2">DSM 26656</strain>
    </source>
</reference>
<organism evidence="1 2">
    <name type="scientific">Bosea lathyri</name>
    <dbReference type="NCBI Taxonomy" id="1036778"/>
    <lineage>
        <taxon>Bacteria</taxon>
        <taxon>Pseudomonadati</taxon>
        <taxon>Pseudomonadota</taxon>
        <taxon>Alphaproteobacteria</taxon>
        <taxon>Hyphomicrobiales</taxon>
        <taxon>Boseaceae</taxon>
        <taxon>Bosea</taxon>
    </lineage>
</organism>
<dbReference type="Proteomes" id="UP000236743">
    <property type="component" value="Unassembled WGS sequence"/>
</dbReference>